<organism evidence="1 2">
    <name type="scientific">Parasponia andersonii</name>
    <name type="common">Sponia andersonii</name>
    <dbReference type="NCBI Taxonomy" id="3476"/>
    <lineage>
        <taxon>Eukaryota</taxon>
        <taxon>Viridiplantae</taxon>
        <taxon>Streptophyta</taxon>
        <taxon>Embryophyta</taxon>
        <taxon>Tracheophyta</taxon>
        <taxon>Spermatophyta</taxon>
        <taxon>Magnoliopsida</taxon>
        <taxon>eudicotyledons</taxon>
        <taxon>Gunneridae</taxon>
        <taxon>Pentapetalae</taxon>
        <taxon>rosids</taxon>
        <taxon>fabids</taxon>
        <taxon>Rosales</taxon>
        <taxon>Cannabaceae</taxon>
        <taxon>Parasponia</taxon>
    </lineage>
</organism>
<dbReference type="AlphaFoldDB" id="A0A2P5B231"/>
<comment type="caution">
    <text evidence="1">The sequence shown here is derived from an EMBL/GenBank/DDBJ whole genome shotgun (WGS) entry which is preliminary data.</text>
</comment>
<protein>
    <submittedName>
        <fullName evidence="1">Uncharacterized protein</fullName>
    </submittedName>
</protein>
<proteinExistence type="predicted"/>
<accession>A0A2P5B231</accession>
<dbReference type="Proteomes" id="UP000237105">
    <property type="component" value="Unassembled WGS sequence"/>
</dbReference>
<keyword evidence="2" id="KW-1185">Reference proteome</keyword>
<sequence length="75" mass="8047">MLEEKDPTIKLFGKVIPVVEVPVSSGGGSPGASVSVMRLLLTIIRIKTVSLSPALPLRSIDSIPIRTRKIENPAR</sequence>
<gene>
    <name evidence="1" type="ORF">PanWU01x14_278880</name>
</gene>
<name>A0A2P5B231_PARAD</name>
<dbReference type="EMBL" id="JXTB01000382">
    <property type="protein sequence ID" value="PON42843.1"/>
    <property type="molecule type" value="Genomic_DNA"/>
</dbReference>
<reference evidence="2" key="1">
    <citation type="submission" date="2016-06" db="EMBL/GenBank/DDBJ databases">
        <title>Parallel loss of symbiosis genes in relatives of nitrogen-fixing non-legume Parasponia.</title>
        <authorList>
            <person name="Van Velzen R."/>
            <person name="Holmer R."/>
            <person name="Bu F."/>
            <person name="Rutten L."/>
            <person name="Van Zeijl A."/>
            <person name="Liu W."/>
            <person name="Santuari L."/>
            <person name="Cao Q."/>
            <person name="Sharma T."/>
            <person name="Shen D."/>
            <person name="Roswanjaya Y."/>
            <person name="Wardhani T."/>
            <person name="Kalhor M.S."/>
            <person name="Jansen J."/>
            <person name="Van den Hoogen J."/>
            <person name="Gungor B."/>
            <person name="Hartog M."/>
            <person name="Hontelez J."/>
            <person name="Verver J."/>
            <person name="Yang W.-C."/>
            <person name="Schijlen E."/>
            <person name="Repin R."/>
            <person name="Schilthuizen M."/>
            <person name="Schranz E."/>
            <person name="Heidstra R."/>
            <person name="Miyata K."/>
            <person name="Fedorova E."/>
            <person name="Kohlen W."/>
            <person name="Bisseling T."/>
            <person name="Smit S."/>
            <person name="Geurts R."/>
        </authorList>
    </citation>
    <scope>NUCLEOTIDE SEQUENCE [LARGE SCALE GENOMIC DNA]</scope>
    <source>
        <strain evidence="2">cv. WU1-14</strain>
    </source>
</reference>
<evidence type="ECO:0000313" key="1">
    <source>
        <dbReference type="EMBL" id="PON42843.1"/>
    </source>
</evidence>
<evidence type="ECO:0000313" key="2">
    <source>
        <dbReference type="Proteomes" id="UP000237105"/>
    </source>
</evidence>